<dbReference type="RefSeq" id="WP_023440274.1">
    <property type="nucleotide sequence ID" value="NZ_CBDBYE010000001.1"/>
</dbReference>
<reference evidence="4" key="3">
    <citation type="submission" date="2020-03" db="EMBL/GenBank/DDBJ databases">
        <title>SpeciesPrimer: A bioinformatics pipeline dedicated to the design of qPCR primers for the quantification of bacterial species.</title>
        <authorList>
            <person name="Dreier M."/>
            <person name="Berthoud H."/>
            <person name="Shani N."/>
            <person name="Wechsler D."/>
            <person name="Junier P."/>
        </authorList>
    </citation>
    <scope>NUCLEOTIDE SEQUENCE [LARGE SCALE GENOMIC DNA]</scope>
    <source>
        <strain evidence="4">FAM13073</strain>
    </source>
</reference>
<sequence length="170" mass="19265">MKKIISVLLSLMVVTLFMSACTHNKVYGTVVVSPEKYKQISADKKLIEKTISGLEKFNSENPETEKSVMRSLDALIKKGQRKMSDSDRVKFEALLGDHKNGVKGIVKKAYTHQRGFDDDLSGRIRSNMLKSIKLMTHGITKNENDRKKIYKQVLEDTKADKNLYKIGGNE</sequence>
<proteinExistence type="predicted"/>
<evidence type="ECO:0000313" key="5">
    <source>
        <dbReference type="Proteomes" id="UP000743107"/>
    </source>
</evidence>
<reference evidence="3" key="4">
    <citation type="submission" date="2020-11" db="EMBL/GenBank/DDBJ databases">
        <title>Antibiotic susceptibility profiles of Pediococcus pentosaceus from various origins and their implications for the safety assessment of strains with food-technology applications.</title>
        <authorList>
            <person name="Shani N."/>
            <person name="Oberhaensli S."/>
            <person name="Arias E."/>
        </authorList>
    </citation>
    <scope>NUCLEOTIDE SEQUENCE</scope>
    <source>
        <strain evidence="3">FAM 19164</strain>
    </source>
</reference>
<dbReference type="EMBL" id="JADOFV010000001">
    <property type="protein sequence ID" value="MBF7126685.1"/>
    <property type="molecule type" value="Genomic_DNA"/>
</dbReference>
<keyword evidence="1" id="KW-0732">Signal</keyword>
<gene>
    <name evidence="2" type="ORF">GBO79_00640</name>
    <name evidence="3" type="ORF">ITQ97_02380</name>
</gene>
<comment type="caution">
    <text evidence="3">The sequence shown here is derived from an EMBL/GenBank/DDBJ whole genome shotgun (WGS) entry which is preliminary data.</text>
</comment>
<dbReference type="PROSITE" id="PS51257">
    <property type="entry name" value="PROKAR_LIPOPROTEIN"/>
    <property type="match status" value="1"/>
</dbReference>
<evidence type="ECO:0000256" key="1">
    <source>
        <dbReference type="SAM" id="SignalP"/>
    </source>
</evidence>
<protein>
    <recommendedName>
        <fullName evidence="6">Lipoprotein</fullName>
    </recommendedName>
</protein>
<reference evidence="2 4" key="1">
    <citation type="submission" date="2019-10" db="EMBL/GenBank/DDBJ databases">
        <authorList>
            <person name="Irmler S."/>
            <person name="Berthoud H."/>
            <person name="Roetschi A."/>
            <person name="Arias E."/>
            <person name="Shani N."/>
            <person name="Wuethrich D."/>
            <person name="Bruggmann R."/>
        </authorList>
    </citation>
    <scope>NUCLEOTIDE SEQUENCE [LARGE SCALE GENOMIC DNA]</scope>
    <source>
        <strain evidence="2 4">FAM13073</strain>
    </source>
</reference>
<name>A0A6L5A3I9_PEDPE</name>
<reference evidence="2" key="2">
    <citation type="submission" date="2019-12" db="EMBL/GenBank/DDBJ databases">
        <title>SpeciesPrimer: A bioinformatics pipeline dedicated to the design of qPCR primers for the quantification of bacterial species.</title>
        <authorList>
            <person name="Dreier M."/>
            <person name="Berthoud H."/>
            <person name="Shani N."/>
            <person name="Wechsler D."/>
            <person name="Junier P."/>
        </authorList>
    </citation>
    <scope>NUCLEOTIDE SEQUENCE</scope>
    <source>
        <strain evidence="2">FAM13073</strain>
    </source>
</reference>
<evidence type="ECO:0000313" key="3">
    <source>
        <dbReference type="EMBL" id="MBF7126685.1"/>
    </source>
</evidence>
<evidence type="ECO:0000313" key="2">
    <source>
        <dbReference type="EMBL" id="KAF0414863.1"/>
    </source>
</evidence>
<keyword evidence="4" id="KW-1185">Reference proteome</keyword>
<dbReference type="Proteomes" id="UP000472573">
    <property type="component" value="Unassembled WGS sequence"/>
</dbReference>
<organism evidence="3 5">
    <name type="scientific">Pediococcus pentosaceus</name>
    <dbReference type="NCBI Taxonomy" id="1255"/>
    <lineage>
        <taxon>Bacteria</taxon>
        <taxon>Bacillati</taxon>
        <taxon>Bacillota</taxon>
        <taxon>Bacilli</taxon>
        <taxon>Lactobacillales</taxon>
        <taxon>Lactobacillaceae</taxon>
        <taxon>Pediococcus</taxon>
    </lineage>
</organism>
<feature type="signal peptide" evidence="1">
    <location>
        <begin position="1"/>
        <end position="20"/>
    </location>
</feature>
<evidence type="ECO:0008006" key="6">
    <source>
        <dbReference type="Google" id="ProtNLM"/>
    </source>
</evidence>
<dbReference type="AlphaFoldDB" id="A0A6L5A3I9"/>
<accession>A0A6L5A3I9</accession>
<evidence type="ECO:0000313" key="4">
    <source>
        <dbReference type="Proteomes" id="UP000472573"/>
    </source>
</evidence>
<feature type="chain" id="PRO_5044644505" description="Lipoprotein" evidence="1">
    <location>
        <begin position="21"/>
        <end position="170"/>
    </location>
</feature>
<dbReference type="Proteomes" id="UP000743107">
    <property type="component" value="Unassembled WGS sequence"/>
</dbReference>
<dbReference type="EMBL" id="WENB01000001">
    <property type="protein sequence ID" value="KAF0414863.1"/>
    <property type="molecule type" value="Genomic_DNA"/>
</dbReference>